<comment type="similarity">
    <text evidence="1">Belongs to the CMC family.</text>
</comment>
<accession>Q6MUU2</accession>
<proteinExistence type="inferred from homology"/>
<feature type="compositionally biased region" description="Low complexity" evidence="3">
    <location>
        <begin position="11"/>
        <end position="23"/>
    </location>
</feature>
<evidence type="ECO:0000313" key="4">
    <source>
        <dbReference type="EMBL" id="CAE76559.1"/>
    </source>
</evidence>
<keyword evidence="2" id="KW-1015">Disulfide bond</keyword>
<dbReference type="InterPro" id="IPR013892">
    <property type="entry name" value="Cyt_c_biogenesis_Cmc1-like"/>
</dbReference>
<name>Q6MUU2_NEUCS</name>
<dbReference type="PANTHER" id="PTHR22977:SF5">
    <property type="entry name" value="COX ASSEMBLY MITOCHONDRIAL PROTEIN HOMOLOG"/>
    <property type="match status" value="1"/>
</dbReference>
<evidence type="ECO:0000256" key="2">
    <source>
        <dbReference type="ARBA" id="ARBA00023157"/>
    </source>
</evidence>
<sequence>MGGDVPSTFGSTSSSSSSSSSSSNGQTDKQVERLPMPSRNPLPLSASQEAQVRDIFYARVRRQCTEEIKAFAECALGRTFSVPFACRAPHRVMNNCMKLHATPAEQDAAREEWFALRMERAKERERKARRKAEQEAFLREWWGLPEKDREEARRELEKLNQKERVGGTIRKTNLRCGGPGLDWVPQGSEAVAPSFTSGQDSNSAFRTPITLDPF</sequence>
<evidence type="ECO:0000256" key="1">
    <source>
        <dbReference type="ARBA" id="ARBA00007347"/>
    </source>
</evidence>
<reference evidence="4" key="2">
    <citation type="submission" date="2003-11" db="EMBL/GenBank/DDBJ databases">
        <authorList>
            <person name="German Neurospora genome project"/>
        </authorList>
    </citation>
    <scope>NUCLEOTIDE SEQUENCE</scope>
</reference>
<feature type="compositionally biased region" description="Polar residues" evidence="3">
    <location>
        <begin position="194"/>
        <end position="205"/>
    </location>
</feature>
<dbReference type="GO" id="GO:0005739">
    <property type="term" value="C:mitochondrion"/>
    <property type="evidence" value="ECO:0007669"/>
    <property type="project" value="TreeGrafter"/>
</dbReference>
<evidence type="ECO:0000256" key="3">
    <source>
        <dbReference type="SAM" id="MobiDB-lite"/>
    </source>
</evidence>
<dbReference type="VEuPathDB" id="FungiDB:NCU03135"/>
<feature type="region of interest" description="Disordered" evidence="3">
    <location>
        <begin position="170"/>
        <end position="214"/>
    </location>
</feature>
<reference evidence="4" key="1">
    <citation type="submission" date="2003-11" db="EMBL/GenBank/DDBJ databases">
        <authorList>
            <person name="Schulte U."/>
            <person name="Aign V."/>
            <person name="Hoheisel J."/>
            <person name="Brandt P."/>
            <person name="Fartmann B."/>
            <person name="Holland R."/>
            <person name="Nyakatura G."/>
            <person name="Mewes H.W."/>
            <person name="Mannhaupt G."/>
        </authorList>
    </citation>
    <scope>NUCLEOTIDE SEQUENCE</scope>
</reference>
<organism evidence="4">
    <name type="scientific">Neurospora crassa</name>
    <dbReference type="NCBI Taxonomy" id="5141"/>
    <lineage>
        <taxon>Eukaryota</taxon>
        <taxon>Fungi</taxon>
        <taxon>Dikarya</taxon>
        <taxon>Ascomycota</taxon>
        <taxon>Pezizomycotina</taxon>
        <taxon>Sordariomycetes</taxon>
        <taxon>Sordariomycetidae</taxon>
        <taxon>Sordariales</taxon>
        <taxon>Sordariaceae</taxon>
        <taxon>Neurospora</taxon>
    </lineage>
</organism>
<dbReference type="AlphaFoldDB" id="Q6MUU2"/>
<protein>
    <submittedName>
        <fullName evidence="4">Uncharacterized protein 5C2.160</fullName>
    </submittedName>
</protein>
<gene>
    <name evidence="4" type="primary">5C2.160</name>
</gene>
<dbReference type="Pfam" id="PF08583">
    <property type="entry name" value="Cmc1"/>
    <property type="match status" value="1"/>
</dbReference>
<dbReference type="EMBL" id="BX842637">
    <property type="protein sequence ID" value="CAE76559.1"/>
    <property type="molecule type" value="Genomic_DNA"/>
</dbReference>
<dbReference type="PANTHER" id="PTHR22977">
    <property type="entry name" value="COX ASSEMBLY MITOCHONDRIAL PROTEIN"/>
    <property type="match status" value="1"/>
</dbReference>
<feature type="region of interest" description="Disordered" evidence="3">
    <location>
        <begin position="1"/>
        <end position="46"/>
    </location>
</feature>